<sequence>MNRGASTKMRTDGGDNLHAEALSCVRGEKLLFRDLNFTLEPGQAGLVTGPNGVGKSSLLRLIAGLLEPFSGSIHVPSSMALCDDRMALDENLPLQDALRFWARLDNKTDDDCTAAIAAASMVHLAEVPIRYFSTGQRQRARLARTFLSGANLWLLDEPANGLDTVSVEQLGQNLQSHLKQGGIILAASHIPLPISFDLTLELTALDQIETPL</sequence>
<keyword evidence="6" id="KW-0472">Membrane</keyword>
<dbReference type="Proteomes" id="UP001500713">
    <property type="component" value="Unassembled WGS sequence"/>
</dbReference>
<organism evidence="8 9">
    <name type="scientific">Parasphingorhabdus litoris</name>
    <dbReference type="NCBI Taxonomy" id="394733"/>
    <lineage>
        <taxon>Bacteria</taxon>
        <taxon>Pseudomonadati</taxon>
        <taxon>Pseudomonadota</taxon>
        <taxon>Alphaproteobacteria</taxon>
        <taxon>Sphingomonadales</taxon>
        <taxon>Sphingomonadaceae</taxon>
        <taxon>Parasphingorhabdus</taxon>
    </lineage>
</organism>
<dbReference type="InterPro" id="IPR027417">
    <property type="entry name" value="P-loop_NTPase"/>
</dbReference>
<dbReference type="InterPro" id="IPR003593">
    <property type="entry name" value="AAA+_ATPase"/>
</dbReference>
<feature type="domain" description="ABC transporter" evidence="7">
    <location>
        <begin position="17"/>
        <end position="212"/>
    </location>
</feature>
<evidence type="ECO:0000313" key="8">
    <source>
        <dbReference type="EMBL" id="GAA0478729.1"/>
    </source>
</evidence>
<evidence type="ECO:0000256" key="1">
    <source>
        <dbReference type="ARBA" id="ARBA00022448"/>
    </source>
</evidence>
<dbReference type="Gene3D" id="3.40.50.300">
    <property type="entry name" value="P-loop containing nucleotide triphosphate hydrolases"/>
    <property type="match status" value="1"/>
</dbReference>
<dbReference type="SUPFAM" id="SSF52540">
    <property type="entry name" value="P-loop containing nucleoside triphosphate hydrolases"/>
    <property type="match status" value="1"/>
</dbReference>
<keyword evidence="4 8" id="KW-0067">ATP-binding</keyword>
<keyword evidence="2" id="KW-0547">Nucleotide-binding</keyword>
<dbReference type="Pfam" id="PF00005">
    <property type="entry name" value="ABC_tran"/>
    <property type="match status" value="1"/>
</dbReference>
<dbReference type="InterPro" id="IPR005895">
    <property type="entry name" value="ABC_transptr_haem_export_CcmA"/>
</dbReference>
<proteinExistence type="predicted"/>
<dbReference type="GO" id="GO:0005524">
    <property type="term" value="F:ATP binding"/>
    <property type="evidence" value="ECO:0007669"/>
    <property type="project" value="UniProtKB-KW"/>
</dbReference>
<evidence type="ECO:0000313" key="9">
    <source>
        <dbReference type="Proteomes" id="UP001500713"/>
    </source>
</evidence>
<dbReference type="InterPro" id="IPR003439">
    <property type="entry name" value="ABC_transporter-like_ATP-bd"/>
</dbReference>
<keyword evidence="5" id="KW-1278">Translocase</keyword>
<keyword evidence="3" id="KW-0201">Cytochrome c-type biogenesis</keyword>
<evidence type="ECO:0000256" key="6">
    <source>
        <dbReference type="ARBA" id="ARBA00023136"/>
    </source>
</evidence>
<keyword evidence="9" id="KW-1185">Reference proteome</keyword>
<accession>A0ABN1AKJ8</accession>
<dbReference type="SMART" id="SM00382">
    <property type="entry name" value="AAA"/>
    <property type="match status" value="1"/>
</dbReference>
<evidence type="ECO:0000256" key="5">
    <source>
        <dbReference type="ARBA" id="ARBA00022967"/>
    </source>
</evidence>
<gene>
    <name evidence="8" type="primary">ccmA</name>
    <name evidence="8" type="ORF">GCM10009096_20870</name>
</gene>
<comment type="caution">
    <text evidence="8">The sequence shown here is derived from an EMBL/GenBank/DDBJ whole genome shotgun (WGS) entry which is preliminary data.</text>
</comment>
<evidence type="ECO:0000256" key="4">
    <source>
        <dbReference type="ARBA" id="ARBA00022840"/>
    </source>
</evidence>
<dbReference type="PANTHER" id="PTHR43499">
    <property type="entry name" value="ABC TRANSPORTER I FAMILY MEMBER 1"/>
    <property type="match status" value="1"/>
</dbReference>
<evidence type="ECO:0000256" key="3">
    <source>
        <dbReference type="ARBA" id="ARBA00022748"/>
    </source>
</evidence>
<evidence type="ECO:0000256" key="2">
    <source>
        <dbReference type="ARBA" id="ARBA00022741"/>
    </source>
</evidence>
<dbReference type="PROSITE" id="PS50893">
    <property type="entry name" value="ABC_TRANSPORTER_2"/>
    <property type="match status" value="1"/>
</dbReference>
<protein>
    <submittedName>
        <fullName evidence="8">Heme ABC exporter ATP-binding protein CcmA</fullName>
    </submittedName>
</protein>
<name>A0ABN1AKJ8_9SPHN</name>
<dbReference type="EMBL" id="BAAAEM010000002">
    <property type="protein sequence ID" value="GAA0478729.1"/>
    <property type="molecule type" value="Genomic_DNA"/>
</dbReference>
<dbReference type="PANTHER" id="PTHR43499:SF1">
    <property type="entry name" value="ABC TRANSPORTER I FAMILY MEMBER 1"/>
    <property type="match status" value="1"/>
</dbReference>
<reference evidence="8 9" key="1">
    <citation type="journal article" date="2019" name="Int. J. Syst. Evol. Microbiol.">
        <title>The Global Catalogue of Microorganisms (GCM) 10K type strain sequencing project: providing services to taxonomists for standard genome sequencing and annotation.</title>
        <authorList>
            <consortium name="The Broad Institute Genomics Platform"/>
            <consortium name="The Broad Institute Genome Sequencing Center for Infectious Disease"/>
            <person name="Wu L."/>
            <person name="Ma J."/>
        </authorList>
    </citation>
    <scope>NUCLEOTIDE SEQUENCE [LARGE SCALE GENOMIC DNA]</scope>
    <source>
        <strain evidence="8 9">JCM 14162</strain>
    </source>
</reference>
<evidence type="ECO:0000259" key="7">
    <source>
        <dbReference type="PROSITE" id="PS50893"/>
    </source>
</evidence>
<keyword evidence="1" id="KW-0813">Transport</keyword>
<dbReference type="NCBIfam" id="TIGR01189">
    <property type="entry name" value="ccmA"/>
    <property type="match status" value="1"/>
</dbReference>